<organism evidence="12 13">
    <name type="scientific">Thioclava electrotropha</name>
    <dbReference type="NCBI Taxonomy" id="1549850"/>
    <lineage>
        <taxon>Bacteria</taxon>
        <taxon>Pseudomonadati</taxon>
        <taxon>Pseudomonadota</taxon>
        <taxon>Alphaproteobacteria</taxon>
        <taxon>Rhodobacterales</taxon>
        <taxon>Paracoccaceae</taxon>
        <taxon>Thioclava</taxon>
    </lineage>
</organism>
<feature type="transmembrane region" description="Helical" evidence="9">
    <location>
        <begin position="40"/>
        <end position="60"/>
    </location>
</feature>
<keyword evidence="2 9" id="KW-0813">Transport</keyword>
<evidence type="ECO:0000313" key="13">
    <source>
        <dbReference type="Proteomes" id="UP000192422"/>
    </source>
</evidence>
<evidence type="ECO:0000256" key="9">
    <source>
        <dbReference type="RuleBase" id="RU369079"/>
    </source>
</evidence>
<protein>
    <recommendedName>
        <fullName evidence="9">TRAP transporter small permease protein</fullName>
    </recommendedName>
</protein>
<comment type="similarity">
    <text evidence="8 9">Belongs to the TRAP transporter small permease family.</text>
</comment>
<feature type="region of interest" description="Disordered" evidence="10">
    <location>
        <begin position="1"/>
        <end position="25"/>
    </location>
</feature>
<proteinExistence type="inferred from homology"/>
<evidence type="ECO:0000313" key="12">
    <source>
        <dbReference type="EMBL" id="QPZ90285.1"/>
    </source>
</evidence>
<dbReference type="PANTHER" id="PTHR35011">
    <property type="entry name" value="2,3-DIKETO-L-GULONATE TRAP TRANSPORTER SMALL PERMEASE PROTEIN YIAM"/>
    <property type="match status" value="1"/>
</dbReference>
<dbReference type="Pfam" id="PF04290">
    <property type="entry name" value="DctQ"/>
    <property type="match status" value="1"/>
</dbReference>
<feature type="domain" description="Tripartite ATP-independent periplasmic transporters DctQ component" evidence="11">
    <location>
        <begin position="57"/>
        <end position="193"/>
    </location>
</feature>
<keyword evidence="4 9" id="KW-0997">Cell inner membrane</keyword>
<feature type="transmembrane region" description="Helical" evidence="9">
    <location>
        <begin position="118"/>
        <end position="139"/>
    </location>
</feature>
<evidence type="ECO:0000256" key="3">
    <source>
        <dbReference type="ARBA" id="ARBA00022475"/>
    </source>
</evidence>
<reference evidence="12 13" key="1">
    <citation type="submission" date="2020-05" db="EMBL/GenBank/DDBJ databases">
        <title>Thioclava electrotropha strain Elox9 finished genome.</title>
        <authorList>
            <person name="Rowe A.R."/>
            <person name="Wilbanks E.G."/>
        </authorList>
    </citation>
    <scope>NUCLEOTIDE SEQUENCE [LARGE SCALE GENOMIC DNA]</scope>
    <source>
        <strain evidence="12 13">Elox9</strain>
    </source>
</reference>
<dbReference type="InterPro" id="IPR055348">
    <property type="entry name" value="DctQ"/>
</dbReference>
<evidence type="ECO:0000256" key="1">
    <source>
        <dbReference type="ARBA" id="ARBA00004429"/>
    </source>
</evidence>
<sequence length="203" mass="22134">MSQPENNGVDHPAHDPHTPEPVQNEDEAATIPEAGILGRAINAVGIVFALGIIASALILLNEVVLRYGFDSPTIWAHETTIFLCAMAFVYGGLYCVVRNSHIRVVLIYDMVTGRAKRILDAIISLICLFAAGFFAWAAYGMVMKATFRPGGDVHFETSGSAWDPPFPAYLKIFLLVVLCLMVVQFIIMAVNYLRGAFASEVGK</sequence>
<gene>
    <name evidence="12" type="ORF">AKL02_004890</name>
</gene>
<evidence type="ECO:0000256" key="2">
    <source>
        <dbReference type="ARBA" id="ARBA00022448"/>
    </source>
</evidence>
<keyword evidence="3" id="KW-1003">Cell membrane</keyword>
<dbReference type="RefSeq" id="WP_083079599.1">
    <property type="nucleotide sequence ID" value="NZ_CP053562.1"/>
</dbReference>
<keyword evidence="13" id="KW-1185">Reference proteome</keyword>
<name>A0ABX6YST6_9RHOB</name>
<accession>A0ABX6YST6</accession>
<comment type="subunit">
    <text evidence="9">The complex comprises the extracytoplasmic solute receptor protein and the two transmembrane proteins.</text>
</comment>
<comment type="subcellular location">
    <subcellularLocation>
        <location evidence="1 9">Cell inner membrane</location>
        <topology evidence="1 9">Multi-pass membrane protein</topology>
    </subcellularLocation>
</comment>
<evidence type="ECO:0000259" key="11">
    <source>
        <dbReference type="Pfam" id="PF04290"/>
    </source>
</evidence>
<feature type="transmembrane region" description="Helical" evidence="9">
    <location>
        <begin position="172"/>
        <end position="193"/>
    </location>
</feature>
<evidence type="ECO:0000256" key="5">
    <source>
        <dbReference type="ARBA" id="ARBA00022692"/>
    </source>
</evidence>
<comment type="function">
    <text evidence="9">Part of the tripartite ATP-independent periplasmic (TRAP) transport system.</text>
</comment>
<dbReference type="Proteomes" id="UP000192422">
    <property type="component" value="Chromosome"/>
</dbReference>
<evidence type="ECO:0000256" key="10">
    <source>
        <dbReference type="SAM" id="MobiDB-lite"/>
    </source>
</evidence>
<keyword evidence="5 9" id="KW-0812">Transmembrane</keyword>
<evidence type="ECO:0000256" key="7">
    <source>
        <dbReference type="ARBA" id="ARBA00023136"/>
    </source>
</evidence>
<dbReference type="PANTHER" id="PTHR35011:SF4">
    <property type="entry name" value="SLL1102 PROTEIN"/>
    <property type="match status" value="1"/>
</dbReference>
<keyword evidence="7 9" id="KW-0472">Membrane</keyword>
<dbReference type="EMBL" id="CP053562">
    <property type="protein sequence ID" value="QPZ90285.1"/>
    <property type="molecule type" value="Genomic_DNA"/>
</dbReference>
<feature type="transmembrane region" description="Helical" evidence="9">
    <location>
        <begin position="80"/>
        <end position="97"/>
    </location>
</feature>
<evidence type="ECO:0000256" key="8">
    <source>
        <dbReference type="ARBA" id="ARBA00038436"/>
    </source>
</evidence>
<keyword evidence="6 9" id="KW-1133">Transmembrane helix</keyword>
<evidence type="ECO:0000256" key="6">
    <source>
        <dbReference type="ARBA" id="ARBA00022989"/>
    </source>
</evidence>
<dbReference type="InterPro" id="IPR007387">
    <property type="entry name" value="TRAP_DctQ"/>
</dbReference>
<evidence type="ECO:0000256" key="4">
    <source>
        <dbReference type="ARBA" id="ARBA00022519"/>
    </source>
</evidence>